<sequence length="82" mass="8870">MDISSVIVGARPEGAQQVKQLLEAIDGVEVHTVAEDGRMIVTIESASEQDTVKTYEVISQQPGVLSASMVYHQVESNPDEEV</sequence>
<organism evidence="5 6">
    <name type="scientific">Azospira restricta</name>
    <dbReference type="NCBI Taxonomy" id="404405"/>
    <lineage>
        <taxon>Bacteria</taxon>
        <taxon>Pseudomonadati</taxon>
        <taxon>Pseudomonadota</taxon>
        <taxon>Betaproteobacteria</taxon>
        <taxon>Rhodocyclales</taxon>
        <taxon>Rhodocyclaceae</taxon>
        <taxon>Azospira</taxon>
    </lineage>
</organism>
<dbReference type="InterPro" id="IPR005623">
    <property type="entry name" value="Chaperone_NapD_NO3_reduct"/>
</dbReference>
<gene>
    <name evidence="4" type="primary">napD</name>
    <name evidence="5" type="ORF">IWH25_04925</name>
</gene>
<dbReference type="AlphaFoldDB" id="A0A974SQL5"/>
<dbReference type="PANTHER" id="PTHR38603:SF1">
    <property type="entry name" value="CHAPERONE NAPD"/>
    <property type="match status" value="1"/>
</dbReference>
<comment type="subunit">
    <text evidence="4">Interacts with the cytoplasmic NapA precursor.</text>
</comment>
<evidence type="ECO:0000313" key="5">
    <source>
        <dbReference type="EMBL" id="QRJ64696.1"/>
    </source>
</evidence>
<evidence type="ECO:0000256" key="1">
    <source>
        <dbReference type="ARBA" id="ARBA00004496"/>
    </source>
</evidence>
<accession>A0A974SQL5</accession>
<comment type="function">
    <text evidence="4">Chaperone for NapA, the catalytic subunit of the periplasmic nitrate reductase. It binds directly and specifically to the twin-arginine signal peptide of NapA, preventing premature interaction with the Tat translocase and premature export.</text>
</comment>
<dbReference type="KEGG" id="ares:IWH25_04925"/>
<dbReference type="RefSeq" id="WP_203388222.1">
    <property type="nucleotide sequence ID" value="NZ_CP064781.1"/>
</dbReference>
<dbReference type="PANTHER" id="PTHR38603">
    <property type="entry name" value="CHAPERONE NAPD"/>
    <property type="match status" value="1"/>
</dbReference>
<dbReference type="GO" id="GO:0005048">
    <property type="term" value="F:signal sequence binding"/>
    <property type="evidence" value="ECO:0007669"/>
    <property type="project" value="UniProtKB-UniRule"/>
</dbReference>
<dbReference type="GO" id="GO:0051224">
    <property type="term" value="P:negative regulation of protein transport"/>
    <property type="evidence" value="ECO:0007669"/>
    <property type="project" value="UniProtKB-UniRule"/>
</dbReference>
<keyword evidence="2 4" id="KW-0963">Cytoplasm</keyword>
<dbReference type="Gene3D" id="3.30.70.920">
    <property type="match status" value="1"/>
</dbReference>
<dbReference type="EMBL" id="CP064781">
    <property type="protein sequence ID" value="QRJ64696.1"/>
    <property type="molecule type" value="Genomic_DNA"/>
</dbReference>
<evidence type="ECO:0000256" key="2">
    <source>
        <dbReference type="ARBA" id="ARBA00022490"/>
    </source>
</evidence>
<dbReference type="Pfam" id="PF03927">
    <property type="entry name" value="NapD"/>
    <property type="match status" value="1"/>
</dbReference>
<comment type="similarity">
    <text evidence="4">Belongs to the NapD family.</text>
</comment>
<dbReference type="GO" id="GO:0005737">
    <property type="term" value="C:cytoplasm"/>
    <property type="evidence" value="ECO:0007669"/>
    <property type="project" value="UniProtKB-SubCell"/>
</dbReference>
<keyword evidence="3 4" id="KW-0143">Chaperone</keyword>
<reference evidence="5" key="1">
    <citation type="submission" date="2020-11" db="EMBL/GenBank/DDBJ databases">
        <title>Azospira restricta DSM 18626 genome sequence.</title>
        <authorList>
            <person name="Moe W.M."/>
        </authorList>
    </citation>
    <scope>NUCLEOTIDE SEQUENCE</scope>
    <source>
        <strain evidence="5">DSM 18626</strain>
    </source>
</reference>
<dbReference type="Proteomes" id="UP000663444">
    <property type="component" value="Chromosome"/>
</dbReference>
<comment type="subcellular location">
    <subcellularLocation>
        <location evidence="1 4">Cytoplasm</location>
    </subcellularLocation>
</comment>
<evidence type="ECO:0000313" key="6">
    <source>
        <dbReference type="Proteomes" id="UP000663444"/>
    </source>
</evidence>
<protein>
    <recommendedName>
        <fullName evidence="4">Chaperone NapD</fullName>
    </recommendedName>
    <alternativeName>
        <fullName evidence="4">NapA signal peptide-binding chaperone NapD</fullName>
    </alternativeName>
</protein>
<proteinExistence type="inferred from homology"/>
<dbReference type="HAMAP" id="MF_02200">
    <property type="entry name" value="NapD"/>
    <property type="match status" value="1"/>
</dbReference>
<evidence type="ECO:0000256" key="4">
    <source>
        <dbReference type="HAMAP-Rule" id="MF_02200"/>
    </source>
</evidence>
<name>A0A974SQL5_9RHOO</name>
<keyword evidence="6" id="KW-1185">Reference proteome</keyword>
<evidence type="ECO:0000256" key="3">
    <source>
        <dbReference type="ARBA" id="ARBA00023186"/>
    </source>
</evidence>